<dbReference type="InterPro" id="IPR036570">
    <property type="entry name" value="HORMA_dom_sf"/>
</dbReference>
<evidence type="ECO:0000256" key="1">
    <source>
        <dbReference type="ARBA" id="ARBA00004329"/>
    </source>
</evidence>
<dbReference type="PANTHER" id="PTHR13430:SF4">
    <property type="entry name" value="AUTOPHAGY-RELATED PROTEIN 13"/>
    <property type="match status" value="1"/>
</dbReference>
<evidence type="ECO:0000259" key="12">
    <source>
        <dbReference type="Pfam" id="PF10033"/>
    </source>
</evidence>
<reference evidence="13" key="1">
    <citation type="submission" date="2022-11" db="EMBL/GenBank/DDBJ databases">
        <authorList>
            <person name="Petersen C."/>
        </authorList>
    </citation>
    <scope>NUCLEOTIDE SEQUENCE</scope>
    <source>
        <strain evidence="13">IBT 16849</strain>
    </source>
</reference>
<feature type="compositionally biased region" description="Polar residues" evidence="11">
    <location>
        <begin position="584"/>
        <end position="596"/>
    </location>
</feature>
<evidence type="ECO:0000256" key="3">
    <source>
        <dbReference type="ARBA" id="ARBA00005246"/>
    </source>
</evidence>
<reference evidence="13" key="2">
    <citation type="journal article" date="2023" name="IMA Fungus">
        <title>Comparative genomic study of the Penicillium genus elucidates a diverse pangenome and 15 lateral gene transfer events.</title>
        <authorList>
            <person name="Petersen C."/>
            <person name="Sorensen T."/>
            <person name="Nielsen M.R."/>
            <person name="Sondergaard T.E."/>
            <person name="Sorensen J.L."/>
            <person name="Fitzpatrick D.A."/>
            <person name="Frisvad J.C."/>
            <person name="Nielsen K.L."/>
        </authorList>
    </citation>
    <scope>NUCLEOTIDE SEQUENCE</scope>
    <source>
        <strain evidence="13">IBT 16849</strain>
    </source>
</reference>
<comment type="subunit">
    <text evidence="4">Interacts with ATG1 to form the ATG1-ATG13 kinase complex.</text>
</comment>
<dbReference type="GO" id="GO:0015031">
    <property type="term" value="P:protein transport"/>
    <property type="evidence" value="ECO:0007669"/>
    <property type="project" value="UniProtKB-KW"/>
</dbReference>
<feature type="compositionally biased region" description="Low complexity" evidence="11">
    <location>
        <begin position="885"/>
        <end position="911"/>
    </location>
</feature>
<dbReference type="GO" id="GO:0000407">
    <property type="term" value="C:phagophore assembly site"/>
    <property type="evidence" value="ECO:0007669"/>
    <property type="project" value="UniProtKB-SubCell"/>
</dbReference>
<keyword evidence="6" id="KW-0813">Transport</keyword>
<feature type="region of interest" description="Disordered" evidence="11">
    <location>
        <begin position="974"/>
        <end position="1011"/>
    </location>
</feature>
<comment type="subcellular location">
    <subcellularLocation>
        <location evidence="2">Cytoplasm</location>
    </subcellularLocation>
    <subcellularLocation>
        <location evidence="1">Preautophagosomal structure</location>
    </subcellularLocation>
</comment>
<evidence type="ECO:0000256" key="5">
    <source>
        <dbReference type="ARBA" id="ARBA00013801"/>
    </source>
</evidence>
<feature type="compositionally biased region" description="Basic and acidic residues" evidence="11">
    <location>
        <begin position="70"/>
        <end position="85"/>
    </location>
</feature>
<comment type="caution">
    <text evidence="13">The sequence shown here is derived from an EMBL/GenBank/DDBJ whole genome shotgun (WGS) entry which is preliminary data.</text>
</comment>
<evidence type="ECO:0000256" key="10">
    <source>
        <dbReference type="RuleBase" id="RU361214"/>
    </source>
</evidence>
<feature type="region of interest" description="Disordered" evidence="11">
    <location>
        <begin position="826"/>
        <end position="961"/>
    </location>
</feature>
<evidence type="ECO:0000256" key="4">
    <source>
        <dbReference type="ARBA" id="ARBA00011848"/>
    </source>
</evidence>
<feature type="compositionally biased region" description="Low complexity" evidence="11">
    <location>
        <begin position="827"/>
        <end position="837"/>
    </location>
</feature>
<keyword evidence="7" id="KW-0963">Cytoplasm</keyword>
<name>A0A9W9J4Z3_9EURO</name>
<dbReference type="PANTHER" id="PTHR13430">
    <property type="match status" value="1"/>
</dbReference>
<feature type="compositionally biased region" description="Low complexity" evidence="11">
    <location>
        <begin position="528"/>
        <end position="540"/>
    </location>
</feature>
<dbReference type="InterPro" id="IPR040182">
    <property type="entry name" value="ATG13"/>
</dbReference>
<evidence type="ECO:0000256" key="7">
    <source>
        <dbReference type="ARBA" id="ARBA00022490"/>
    </source>
</evidence>
<protein>
    <recommendedName>
        <fullName evidence="5 10">Autophagy-related protein 13</fullName>
    </recommendedName>
</protein>
<dbReference type="AlphaFoldDB" id="A0A9W9J4Z3"/>
<evidence type="ECO:0000256" key="9">
    <source>
        <dbReference type="ARBA" id="ARBA00023006"/>
    </source>
</evidence>
<feature type="region of interest" description="Disordered" evidence="11">
    <location>
        <begin position="25"/>
        <end position="113"/>
    </location>
</feature>
<comment type="similarity">
    <text evidence="3 10">Belongs to the ATG13 family. Fungi subfamily.</text>
</comment>
<dbReference type="Proteomes" id="UP001150879">
    <property type="component" value="Unassembled WGS sequence"/>
</dbReference>
<dbReference type="GO" id="GO:1990316">
    <property type="term" value="C:Atg1/ULK1 kinase complex"/>
    <property type="evidence" value="ECO:0007669"/>
    <property type="project" value="InterPro"/>
</dbReference>
<feature type="compositionally biased region" description="Basic and acidic residues" evidence="11">
    <location>
        <begin position="736"/>
        <end position="756"/>
    </location>
</feature>
<dbReference type="Gene3D" id="3.30.900.10">
    <property type="entry name" value="HORMA domain"/>
    <property type="match status" value="1"/>
</dbReference>
<feature type="compositionally biased region" description="Low complexity" evidence="11">
    <location>
        <begin position="924"/>
        <end position="935"/>
    </location>
</feature>
<feature type="compositionally biased region" description="Polar residues" evidence="11">
    <location>
        <begin position="542"/>
        <end position="551"/>
    </location>
</feature>
<feature type="compositionally biased region" description="Polar residues" evidence="11">
    <location>
        <begin position="943"/>
        <end position="953"/>
    </location>
</feature>
<feature type="compositionally biased region" description="Low complexity" evidence="11">
    <location>
        <begin position="488"/>
        <end position="501"/>
    </location>
</feature>
<dbReference type="GO" id="GO:0034497">
    <property type="term" value="P:protein localization to phagophore assembly site"/>
    <property type="evidence" value="ECO:0007669"/>
    <property type="project" value="TreeGrafter"/>
</dbReference>
<dbReference type="GO" id="GO:0000423">
    <property type="term" value="P:mitophagy"/>
    <property type="evidence" value="ECO:0007669"/>
    <property type="project" value="TreeGrafter"/>
</dbReference>
<accession>A0A9W9J4Z3</accession>
<feature type="compositionally biased region" description="Polar residues" evidence="11">
    <location>
        <begin position="54"/>
        <end position="69"/>
    </location>
</feature>
<organism evidence="13 14">
    <name type="scientific">Penicillium cf. griseofulvum</name>
    <dbReference type="NCBI Taxonomy" id="2972120"/>
    <lineage>
        <taxon>Eukaryota</taxon>
        <taxon>Fungi</taxon>
        <taxon>Dikarya</taxon>
        <taxon>Ascomycota</taxon>
        <taxon>Pezizomycotina</taxon>
        <taxon>Eurotiomycetes</taxon>
        <taxon>Eurotiomycetidae</taxon>
        <taxon>Eurotiales</taxon>
        <taxon>Aspergillaceae</taxon>
        <taxon>Penicillium</taxon>
    </lineage>
</organism>
<dbReference type="FunFam" id="3.30.900.10:FF:000010">
    <property type="entry name" value="Autophagy-related protein 13"/>
    <property type="match status" value="1"/>
</dbReference>
<evidence type="ECO:0000256" key="11">
    <source>
        <dbReference type="SAM" id="MobiDB-lite"/>
    </source>
</evidence>
<dbReference type="InterPro" id="IPR018731">
    <property type="entry name" value="Atg13_N"/>
</dbReference>
<keyword evidence="9 10" id="KW-0072">Autophagy</keyword>
<evidence type="ECO:0000256" key="8">
    <source>
        <dbReference type="ARBA" id="ARBA00022927"/>
    </source>
</evidence>
<evidence type="ECO:0000313" key="14">
    <source>
        <dbReference type="Proteomes" id="UP001150879"/>
    </source>
</evidence>
<feature type="compositionally biased region" description="Basic and acidic residues" evidence="11">
    <location>
        <begin position="914"/>
        <end position="923"/>
    </location>
</feature>
<feature type="region of interest" description="Disordered" evidence="11">
    <location>
        <begin position="701"/>
        <end position="781"/>
    </location>
</feature>
<feature type="region of interest" description="Disordered" evidence="11">
    <location>
        <begin position="433"/>
        <end position="613"/>
    </location>
</feature>
<dbReference type="Gene3D" id="6.10.140.1900">
    <property type="match status" value="1"/>
</dbReference>
<dbReference type="GO" id="GO:0034727">
    <property type="term" value="P:piecemeal microautophagy of the nucleus"/>
    <property type="evidence" value="ECO:0007669"/>
    <property type="project" value="TreeGrafter"/>
</dbReference>
<gene>
    <name evidence="13" type="ORF">N7472_008290</name>
</gene>
<feature type="domain" description="Autophagy-related protein 13 N-terminal" evidence="12">
    <location>
        <begin position="116"/>
        <end position="353"/>
    </location>
</feature>
<evidence type="ECO:0000256" key="2">
    <source>
        <dbReference type="ARBA" id="ARBA00004496"/>
    </source>
</evidence>
<dbReference type="EMBL" id="JAPQKP010000005">
    <property type="protein sequence ID" value="KAJ5189276.1"/>
    <property type="molecule type" value="Genomic_DNA"/>
</dbReference>
<feature type="compositionally biased region" description="Polar residues" evidence="11">
    <location>
        <begin position="846"/>
        <end position="862"/>
    </location>
</feature>
<dbReference type="Pfam" id="PF10033">
    <property type="entry name" value="ATG13"/>
    <property type="match status" value="1"/>
</dbReference>
<keyword evidence="14" id="KW-1185">Reference proteome</keyword>
<evidence type="ECO:0000256" key="6">
    <source>
        <dbReference type="ARBA" id="ARBA00022448"/>
    </source>
</evidence>
<dbReference type="GO" id="GO:0005829">
    <property type="term" value="C:cytosol"/>
    <property type="evidence" value="ECO:0007669"/>
    <property type="project" value="TreeGrafter"/>
</dbReference>
<proteinExistence type="inferred from homology"/>
<keyword evidence="8" id="KW-0653">Protein transport</keyword>
<evidence type="ECO:0000313" key="13">
    <source>
        <dbReference type="EMBL" id="KAJ5189276.1"/>
    </source>
</evidence>
<feature type="compositionally biased region" description="Polar residues" evidence="11">
    <location>
        <begin position="506"/>
        <end position="519"/>
    </location>
</feature>
<sequence length="1011" mass="107970">MGPQSWNYRCPIAFLITDSGSDNTQSTLPLQGAHHASTSPIIGGAISGAKLPPQTDSSGRPQRTTNRSELPNRRYGIEFRQRAGDRAGASAIRAGEERGTRKGGPNPVKSDNIGINYHTKAALIILHSRVELPPSFNKGSESPRVNRWFNVELDDTDILREPLRPWRTCDATDNRPPPLVIETYLDTKGLTNNQSLVILDENGKRWDVRESLTALEGARAKPYQSENDEIILERWRIELGESSSKPPADLGSILPTVYKKSIVLFRSLFTYSKFLPAWRFSKRNKKLRQSPALQIKYRVVDGSASRDDCSLDHLTAPLSEGSEKVVDTYSFGVTESPAGPFSVQVTYRTNCDFRVDDSEALLSSRFMGADDEIFRPSLPSDDVNRPNPEVGSVPVERRTVENPDCTRAYGSLSTFHQVGPTTGASPISALRAMRDSGAGSPSPTDSSKRLLSPAKVVPSGRAAQIAGEGGGPGFQRRPSISFQPFKAPPLSASPALADSPLGVSPRNMSSRIPTGTSADSRVMPPPSSAASARRPITAASEQAISFSNSASPKPAPISRYSSSFSHRRGRISAGANRLEDDNSSGRASATSSNAQPGSGLLTEATGTSAESIHADDENISDFLKMLDSKKDLMNSTTSASIQPGSKQPNTTAAALARFRSMRDSNAALSDSMSQSMLMHRSSISSSKQLSGVPLMVAGTSISTASSPGKPISPHTPHTPAIRSRLSSNSVADDIETDHPSRIPRIQHDSPLEEHPGMENARGPSSTAGAIDIPASPRIFDPTYRRSSSAALRRPIVTSEDDEIFPFGMRSLSLGADEPSNTTLGAAQQQNEFQKSQQSPAEDPSGPSGSVTGPYRDNTSLRGQMSRPASASASSNPHIYQPRFASSRGRGYSGGHSLSSASSSLARGANLAPHLAERDQDRDGNASGSNSGNSTSEIRRGSAQRPSTGRTLSAQAPEDDEPLLFAMSDFGVSRRSLDEGRHGNHGGAESAAGSRRGSGRRGAGLPGFHVWS</sequence>